<dbReference type="GeneID" id="85446452"/>
<evidence type="ECO:0000313" key="4">
    <source>
        <dbReference type="Proteomes" id="UP001230504"/>
    </source>
</evidence>
<gene>
    <name evidence="3" type="ORF">LY79DRAFT_633316</name>
</gene>
<keyword evidence="4" id="KW-1185">Reference proteome</keyword>
<accession>A0AAD8V3Z8</accession>
<sequence>MLCCAVLCLLTTQHRAAGVQQLSGETRGEQEHEHDQKPEPGPGDWAPCQTLEGRRKRPKLRDVEGAWASLRASPSSGTYLVYMLRQGSRYLSTCIAYSVRTSPSLHLSRILLAASRTIPHHTTPHHTTHQQTRTTKHTHSHSHSYSHSHGNPHSLTQLTARSLRLILAGRRRALTLAPLTAVTPTPQSTSIEPS</sequence>
<feature type="compositionally biased region" description="Basic residues" evidence="1">
    <location>
        <begin position="118"/>
        <end position="146"/>
    </location>
</feature>
<keyword evidence="2" id="KW-0732">Signal</keyword>
<dbReference type="Proteomes" id="UP001230504">
    <property type="component" value="Unassembled WGS sequence"/>
</dbReference>
<feature type="chain" id="PRO_5042174755" evidence="2">
    <location>
        <begin position="19"/>
        <end position="194"/>
    </location>
</feature>
<dbReference type="AlphaFoldDB" id="A0AAD8V3Z8"/>
<feature type="region of interest" description="Disordered" evidence="1">
    <location>
        <begin position="118"/>
        <end position="153"/>
    </location>
</feature>
<evidence type="ECO:0000256" key="1">
    <source>
        <dbReference type="SAM" id="MobiDB-lite"/>
    </source>
</evidence>
<evidence type="ECO:0000256" key="2">
    <source>
        <dbReference type="SAM" id="SignalP"/>
    </source>
</evidence>
<dbReference type="RefSeq" id="XP_060413395.1">
    <property type="nucleotide sequence ID" value="XM_060562212.1"/>
</dbReference>
<dbReference type="EMBL" id="JAHLJV010000035">
    <property type="protein sequence ID" value="KAK1589862.1"/>
    <property type="molecule type" value="Genomic_DNA"/>
</dbReference>
<feature type="signal peptide" evidence="2">
    <location>
        <begin position="1"/>
        <end position="18"/>
    </location>
</feature>
<protein>
    <submittedName>
        <fullName evidence="3">Uncharacterized protein</fullName>
    </submittedName>
</protein>
<feature type="region of interest" description="Disordered" evidence="1">
    <location>
        <begin position="20"/>
        <end position="61"/>
    </location>
</feature>
<reference evidence="3" key="1">
    <citation type="submission" date="2021-06" db="EMBL/GenBank/DDBJ databases">
        <title>Comparative genomics, transcriptomics and evolutionary studies reveal genomic signatures of adaptation to plant cell wall in hemibiotrophic fungi.</title>
        <authorList>
            <consortium name="DOE Joint Genome Institute"/>
            <person name="Baroncelli R."/>
            <person name="Diaz J.F."/>
            <person name="Benocci T."/>
            <person name="Peng M."/>
            <person name="Battaglia E."/>
            <person name="Haridas S."/>
            <person name="Andreopoulos W."/>
            <person name="Labutti K."/>
            <person name="Pangilinan J."/>
            <person name="Floch G.L."/>
            <person name="Makela M.R."/>
            <person name="Henrissat B."/>
            <person name="Grigoriev I.V."/>
            <person name="Crouch J.A."/>
            <person name="De Vries R.P."/>
            <person name="Sukno S.A."/>
            <person name="Thon M.R."/>
        </authorList>
    </citation>
    <scope>NUCLEOTIDE SEQUENCE</scope>
    <source>
        <strain evidence="3">CBS 125086</strain>
    </source>
</reference>
<evidence type="ECO:0000313" key="3">
    <source>
        <dbReference type="EMBL" id="KAK1589862.1"/>
    </source>
</evidence>
<feature type="compositionally biased region" description="Basic and acidic residues" evidence="1">
    <location>
        <begin position="26"/>
        <end position="38"/>
    </location>
</feature>
<proteinExistence type="predicted"/>
<organism evidence="3 4">
    <name type="scientific">Colletotrichum navitas</name>
    <dbReference type="NCBI Taxonomy" id="681940"/>
    <lineage>
        <taxon>Eukaryota</taxon>
        <taxon>Fungi</taxon>
        <taxon>Dikarya</taxon>
        <taxon>Ascomycota</taxon>
        <taxon>Pezizomycotina</taxon>
        <taxon>Sordariomycetes</taxon>
        <taxon>Hypocreomycetidae</taxon>
        <taxon>Glomerellales</taxon>
        <taxon>Glomerellaceae</taxon>
        <taxon>Colletotrichum</taxon>
        <taxon>Colletotrichum graminicola species complex</taxon>
    </lineage>
</organism>
<comment type="caution">
    <text evidence="3">The sequence shown here is derived from an EMBL/GenBank/DDBJ whole genome shotgun (WGS) entry which is preliminary data.</text>
</comment>
<name>A0AAD8V3Z8_9PEZI</name>